<dbReference type="GO" id="GO:0016740">
    <property type="term" value="F:transferase activity"/>
    <property type="evidence" value="ECO:0007669"/>
    <property type="project" value="UniProtKB-KW"/>
</dbReference>
<proteinExistence type="inferred from homology"/>
<dbReference type="PANTHER" id="PTHR46905:SF21">
    <property type="entry name" value="RING-TYPE E3 UBIQUITIN TRANSFERASE"/>
    <property type="match status" value="1"/>
</dbReference>
<comment type="subcellular location">
    <subcellularLocation>
        <location evidence="1">Membrane</location>
        <topology evidence="1">Single-pass membrane protein</topology>
    </subcellularLocation>
</comment>
<comment type="similarity">
    <text evidence="8">Belongs to the RING-type zinc finger family. ATL subfamily.</text>
</comment>
<dbReference type="GO" id="GO:0016020">
    <property type="term" value="C:membrane"/>
    <property type="evidence" value="ECO:0007669"/>
    <property type="project" value="UniProtKB-SubCell"/>
</dbReference>
<name>A0A2I0X616_9ASPA</name>
<keyword evidence="6 9" id="KW-1133">Transmembrane helix</keyword>
<dbReference type="InterPro" id="IPR044602">
    <property type="entry name" value="ATL10/ATL72-79-like"/>
</dbReference>
<evidence type="ECO:0000256" key="7">
    <source>
        <dbReference type="ARBA" id="ARBA00023136"/>
    </source>
</evidence>
<protein>
    <submittedName>
        <fullName evidence="11">RING-H2 finger protein ATL72</fullName>
    </submittedName>
</protein>
<keyword evidence="5" id="KW-0862">Zinc</keyword>
<evidence type="ECO:0000256" key="3">
    <source>
        <dbReference type="ARBA" id="ARBA00022692"/>
    </source>
</evidence>
<evidence type="ECO:0000256" key="9">
    <source>
        <dbReference type="SAM" id="Phobius"/>
    </source>
</evidence>
<dbReference type="InterPro" id="IPR001841">
    <property type="entry name" value="Znf_RING"/>
</dbReference>
<dbReference type="EMBL" id="KZ502120">
    <property type="protein sequence ID" value="PKU83347.1"/>
    <property type="molecule type" value="Genomic_DNA"/>
</dbReference>
<evidence type="ECO:0000256" key="4">
    <source>
        <dbReference type="ARBA" id="ARBA00022723"/>
    </source>
</evidence>
<dbReference type="AlphaFoldDB" id="A0A2I0X616"/>
<evidence type="ECO:0000313" key="11">
    <source>
        <dbReference type="EMBL" id="PKU83347.1"/>
    </source>
</evidence>
<sequence>MMDTLSPYPSIQSNPSDISGGGEFNFNKNLVIILAVLLYALVCVLGLYYIVLCALCYSRWLSFETIEATATQLPMTRLNNFALLKIPLSIYRYNGNNQLNECPICLVEFTDGGKVRVLPSCNISFHAQCTDMRLSSHSCIINIIITPHWLLNYYLIKASYDNL</sequence>
<dbReference type="GO" id="GO:0046872">
    <property type="term" value="F:metal ion binding"/>
    <property type="evidence" value="ECO:0007669"/>
    <property type="project" value="UniProtKB-KW"/>
</dbReference>
<evidence type="ECO:0000313" key="12">
    <source>
        <dbReference type="Proteomes" id="UP000233837"/>
    </source>
</evidence>
<feature type="transmembrane region" description="Helical" evidence="9">
    <location>
        <begin position="30"/>
        <end position="57"/>
    </location>
</feature>
<evidence type="ECO:0000259" key="10">
    <source>
        <dbReference type="Pfam" id="PF17123"/>
    </source>
</evidence>
<accession>A0A2I0X616</accession>
<evidence type="ECO:0000256" key="8">
    <source>
        <dbReference type="ARBA" id="ARBA00024209"/>
    </source>
</evidence>
<evidence type="ECO:0000256" key="6">
    <source>
        <dbReference type="ARBA" id="ARBA00022989"/>
    </source>
</evidence>
<keyword evidence="7 9" id="KW-0472">Membrane</keyword>
<dbReference type="SUPFAM" id="SSF57850">
    <property type="entry name" value="RING/U-box"/>
    <property type="match status" value="1"/>
</dbReference>
<dbReference type="PANTHER" id="PTHR46905">
    <property type="entry name" value="RING-H2 FINGER PROTEIN ATL78"/>
    <property type="match status" value="1"/>
</dbReference>
<dbReference type="InterPro" id="IPR013083">
    <property type="entry name" value="Znf_RING/FYVE/PHD"/>
</dbReference>
<keyword evidence="3 9" id="KW-0812">Transmembrane</keyword>
<feature type="domain" description="RING-type" evidence="10">
    <location>
        <begin position="101"/>
        <end position="129"/>
    </location>
</feature>
<dbReference type="GO" id="GO:0016567">
    <property type="term" value="P:protein ubiquitination"/>
    <property type="evidence" value="ECO:0007669"/>
    <property type="project" value="InterPro"/>
</dbReference>
<dbReference type="Gene3D" id="3.30.40.10">
    <property type="entry name" value="Zinc/RING finger domain, C3HC4 (zinc finger)"/>
    <property type="match status" value="1"/>
</dbReference>
<gene>
    <name evidence="11" type="primary">ATL72</name>
    <name evidence="11" type="ORF">MA16_Dca023935</name>
</gene>
<dbReference type="Pfam" id="PF17123">
    <property type="entry name" value="zf-RING_11"/>
    <property type="match status" value="1"/>
</dbReference>
<reference evidence="11 12" key="2">
    <citation type="journal article" date="2017" name="Nature">
        <title>The Apostasia genome and the evolution of orchids.</title>
        <authorList>
            <person name="Zhang G.Q."/>
            <person name="Liu K.W."/>
            <person name="Li Z."/>
            <person name="Lohaus R."/>
            <person name="Hsiao Y.Y."/>
            <person name="Niu S.C."/>
            <person name="Wang J.Y."/>
            <person name="Lin Y.C."/>
            <person name="Xu Q."/>
            <person name="Chen L.J."/>
            <person name="Yoshida K."/>
            <person name="Fujiwara S."/>
            <person name="Wang Z.W."/>
            <person name="Zhang Y.Q."/>
            <person name="Mitsuda N."/>
            <person name="Wang M."/>
            <person name="Liu G.H."/>
            <person name="Pecoraro L."/>
            <person name="Huang H.X."/>
            <person name="Xiao X.J."/>
            <person name="Lin M."/>
            <person name="Wu X.Y."/>
            <person name="Wu W.L."/>
            <person name="Chen Y.Y."/>
            <person name="Chang S.B."/>
            <person name="Sakamoto S."/>
            <person name="Ohme-Takagi M."/>
            <person name="Yagi M."/>
            <person name="Zeng S.J."/>
            <person name="Shen C.Y."/>
            <person name="Yeh C.M."/>
            <person name="Luo Y.B."/>
            <person name="Tsai W.C."/>
            <person name="Van de Peer Y."/>
            <person name="Liu Z.J."/>
        </authorList>
    </citation>
    <scope>NUCLEOTIDE SEQUENCE [LARGE SCALE GENOMIC DNA]</scope>
    <source>
        <tissue evidence="11">The whole plant</tissue>
    </source>
</reference>
<evidence type="ECO:0000256" key="2">
    <source>
        <dbReference type="ARBA" id="ARBA00022679"/>
    </source>
</evidence>
<organism evidence="11 12">
    <name type="scientific">Dendrobium catenatum</name>
    <dbReference type="NCBI Taxonomy" id="906689"/>
    <lineage>
        <taxon>Eukaryota</taxon>
        <taxon>Viridiplantae</taxon>
        <taxon>Streptophyta</taxon>
        <taxon>Embryophyta</taxon>
        <taxon>Tracheophyta</taxon>
        <taxon>Spermatophyta</taxon>
        <taxon>Magnoliopsida</taxon>
        <taxon>Liliopsida</taxon>
        <taxon>Asparagales</taxon>
        <taxon>Orchidaceae</taxon>
        <taxon>Epidendroideae</taxon>
        <taxon>Malaxideae</taxon>
        <taxon>Dendrobiinae</taxon>
        <taxon>Dendrobium</taxon>
    </lineage>
</organism>
<dbReference type="Proteomes" id="UP000233837">
    <property type="component" value="Unassembled WGS sequence"/>
</dbReference>
<keyword evidence="2" id="KW-0808">Transferase</keyword>
<keyword evidence="4" id="KW-0479">Metal-binding</keyword>
<evidence type="ECO:0000256" key="1">
    <source>
        <dbReference type="ARBA" id="ARBA00004167"/>
    </source>
</evidence>
<keyword evidence="12" id="KW-1185">Reference proteome</keyword>
<reference evidence="11 12" key="1">
    <citation type="journal article" date="2016" name="Sci. Rep.">
        <title>The Dendrobium catenatum Lindl. genome sequence provides insights into polysaccharide synthase, floral development and adaptive evolution.</title>
        <authorList>
            <person name="Zhang G.Q."/>
            <person name="Xu Q."/>
            <person name="Bian C."/>
            <person name="Tsai W.C."/>
            <person name="Yeh C.M."/>
            <person name="Liu K.W."/>
            <person name="Yoshida K."/>
            <person name="Zhang L.S."/>
            <person name="Chang S.B."/>
            <person name="Chen F."/>
            <person name="Shi Y."/>
            <person name="Su Y.Y."/>
            <person name="Zhang Y.Q."/>
            <person name="Chen L.J."/>
            <person name="Yin Y."/>
            <person name="Lin M."/>
            <person name="Huang H."/>
            <person name="Deng H."/>
            <person name="Wang Z.W."/>
            <person name="Zhu S.L."/>
            <person name="Zhao X."/>
            <person name="Deng C."/>
            <person name="Niu S.C."/>
            <person name="Huang J."/>
            <person name="Wang M."/>
            <person name="Liu G.H."/>
            <person name="Yang H.J."/>
            <person name="Xiao X.J."/>
            <person name="Hsiao Y.Y."/>
            <person name="Wu W.L."/>
            <person name="Chen Y.Y."/>
            <person name="Mitsuda N."/>
            <person name="Ohme-Takagi M."/>
            <person name="Luo Y.B."/>
            <person name="Van de Peer Y."/>
            <person name="Liu Z.J."/>
        </authorList>
    </citation>
    <scope>NUCLEOTIDE SEQUENCE [LARGE SCALE GENOMIC DNA]</scope>
    <source>
        <tissue evidence="11">The whole plant</tissue>
    </source>
</reference>
<evidence type="ECO:0000256" key="5">
    <source>
        <dbReference type="ARBA" id="ARBA00022833"/>
    </source>
</evidence>